<dbReference type="RefSeq" id="WP_185044816.1">
    <property type="nucleotide sequence ID" value="NZ_BAABFG010000005.1"/>
</dbReference>
<sequence length="45" mass="4860">MKRFWADRSASLKSMAAIVVADAITRSRLGEVARTATAPVGGFRH</sequence>
<keyword evidence="2" id="KW-1185">Reference proteome</keyword>
<dbReference type="AlphaFoldDB" id="A0A7W7H6A2"/>
<evidence type="ECO:0000313" key="1">
    <source>
        <dbReference type="EMBL" id="MBB4744684.1"/>
    </source>
</evidence>
<gene>
    <name evidence="1" type="ORF">BJY16_008143</name>
</gene>
<comment type="caution">
    <text evidence="1">The sequence shown here is derived from an EMBL/GenBank/DDBJ whole genome shotgun (WGS) entry which is preliminary data.</text>
</comment>
<protein>
    <submittedName>
        <fullName evidence="1">Uncharacterized protein</fullName>
    </submittedName>
</protein>
<organism evidence="1 2">
    <name type="scientific">Actinoplanes octamycinicus</name>
    <dbReference type="NCBI Taxonomy" id="135948"/>
    <lineage>
        <taxon>Bacteria</taxon>
        <taxon>Bacillati</taxon>
        <taxon>Actinomycetota</taxon>
        <taxon>Actinomycetes</taxon>
        <taxon>Micromonosporales</taxon>
        <taxon>Micromonosporaceae</taxon>
        <taxon>Actinoplanes</taxon>
    </lineage>
</organism>
<dbReference type="EMBL" id="JACHNB010000001">
    <property type="protein sequence ID" value="MBB4744684.1"/>
    <property type="molecule type" value="Genomic_DNA"/>
</dbReference>
<name>A0A7W7H6A2_9ACTN</name>
<accession>A0A7W7H6A2</accession>
<dbReference type="Proteomes" id="UP000546162">
    <property type="component" value="Unassembled WGS sequence"/>
</dbReference>
<reference evidence="1 2" key="1">
    <citation type="submission" date="2020-08" db="EMBL/GenBank/DDBJ databases">
        <title>Sequencing the genomes of 1000 actinobacteria strains.</title>
        <authorList>
            <person name="Klenk H.-P."/>
        </authorList>
    </citation>
    <scope>NUCLEOTIDE SEQUENCE [LARGE SCALE GENOMIC DNA]</scope>
    <source>
        <strain evidence="1 2">DSM 45809</strain>
    </source>
</reference>
<evidence type="ECO:0000313" key="2">
    <source>
        <dbReference type="Proteomes" id="UP000546162"/>
    </source>
</evidence>
<proteinExistence type="predicted"/>